<dbReference type="PATRIC" id="fig|1359.32.peg.2155"/>
<gene>
    <name evidence="1" type="ORF">AB996_0074</name>
</gene>
<evidence type="ECO:0000313" key="2">
    <source>
        <dbReference type="Proteomes" id="UP000076519"/>
    </source>
</evidence>
<comment type="caution">
    <text evidence="1">The sequence shown here is derived from an EMBL/GenBank/DDBJ whole genome shotgun (WGS) entry which is preliminary data.</text>
</comment>
<dbReference type="AlphaFoldDB" id="A0A166KML7"/>
<organism evidence="1 2">
    <name type="scientific">Lactococcus lactis subsp. cremoris</name>
    <name type="common">Streptococcus cremoris</name>
    <dbReference type="NCBI Taxonomy" id="1359"/>
    <lineage>
        <taxon>Bacteria</taxon>
        <taxon>Bacillati</taxon>
        <taxon>Bacillota</taxon>
        <taxon>Bacilli</taxon>
        <taxon>Lactobacillales</taxon>
        <taxon>Streptococcaceae</taxon>
        <taxon>Lactococcus</taxon>
    </lineage>
</organism>
<dbReference type="Proteomes" id="UP000076519">
    <property type="component" value="Unassembled WGS sequence"/>
</dbReference>
<accession>A0A166KML7</accession>
<dbReference type="EMBL" id="LIYF01000001">
    <property type="protein sequence ID" value="KZK08637.1"/>
    <property type="molecule type" value="Genomic_DNA"/>
</dbReference>
<reference evidence="1 2" key="1">
    <citation type="submission" date="2015-08" db="EMBL/GenBank/DDBJ databases">
        <title>Draft Genome Sequences of 11 Lactococcus lactis subspecies cremoris strains.</title>
        <authorList>
            <person name="Wels M."/>
            <person name="Backus L."/>
            <person name="Boekhorst J."/>
            <person name="Dijkstra A."/>
            <person name="Beerthuizen M."/>
            <person name="Siezen R."/>
            <person name="Bachmann H."/>
            <person name="Van Hijum S."/>
        </authorList>
    </citation>
    <scope>NUCLEOTIDE SEQUENCE [LARGE SCALE GENOMIC DNA]</scope>
    <source>
        <strain evidence="1 2">KW10</strain>
    </source>
</reference>
<sequence>MAFFQFSILAERGWQLKKIMDRVERKDSKTTLEIYRQVTKNKRKMKRRI</sequence>
<protein>
    <submittedName>
        <fullName evidence="1">Uncharacterized protein</fullName>
    </submittedName>
</protein>
<name>A0A166KML7_LACLC</name>
<evidence type="ECO:0000313" key="1">
    <source>
        <dbReference type="EMBL" id="KZK08637.1"/>
    </source>
</evidence>
<proteinExistence type="predicted"/>